<protein>
    <submittedName>
        <fullName evidence="2">Uncharacterized protein</fullName>
    </submittedName>
</protein>
<dbReference type="RefSeq" id="WP_130022568.1">
    <property type="nucleotide sequence ID" value="NZ_SEWF01000027.1"/>
</dbReference>
<sequence length="347" mass="38279">MKKKTLLLWLMSLLYFAVSPVFGQKKENPQTPKDTTKNKPLTSAVNVSALTDIKNLIPQLSPKSPNVAAMERYGSYQVNLFNGLPTIEIPIFEITAGNLSIPIKLSYHASGIKVTDMATFTGMGWSLTYGGAVTRQVRGLADEVNVGLLGKTIAPNVQEDVGATCYNESVRFAFERMASNTIDIERDLFSVNIPSKSNQFILRDTTNFQWLMPEPSKIKFTRATNPSNSNSFFELTDEGGNQYVFSEKEATVDVGTTAWLLKKIQGKRAVDKILYEYYPAASFSTTHDIFETVTINDNPSGIVPSGILTSGTPSPNFVSANNAVQQRLPKTIYFPLGKINFVLESTD</sequence>
<evidence type="ECO:0000313" key="3">
    <source>
        <dbReference type="Proteomes" id="UP000293162"/>
    </source>
</evidence>
<comment type="caution">
    <text evidence="2">The sequence shown here is derived from an EMBL/GenBank/DDBJ whole genome shotgun (WGS) entry which is preliminary data.</text>
</comment>
<gene>
    <name evidence="2" type="ORF">EWM59_17585</name>
</gene>
<dbReference type="OrthoDB" id="9814627at2"/>
<dbReference type="Proteomes" id="UP000293162">
    <property type="component" value="Unassembled WGS sequence"/>
</dbReference>
<name>A0A4Q5LXQ4_9BACT</name>
<keyword evidence="3" id="KW-1185">Reference proteome</keyword>
<reference evidence="2 3" key="1">
    <citation type="submission" date="2019-02" db="EMBL/GenBank/DDBJ databases">
        <title>Bacterial novel species Emticicia sp. 17J42-9 isolated from soil.</title>
        <authorList>
            <person name="Jung H.-Y."/>
        </authorList>
    </citation>
    <scope>NUCLEOTIDE SEQUENCE [LARGE SCALE GENOMIC DNA]</scope>
    <source>
        <strain evidence="2 3">17J42-9</strain>
    </source>
</reference>
<proteinExistence type="predicted"/>
<dbReference type="AlphaFoldDB" id="A0A4Q5LXQ4"/>
<keyword evidence="1" id="KW-0732">Signal</keyword>
<feature type="chain" id="PRO_5021018484" evidence="1">
    <location>
        <begin position="24"/>
        <end position="347"/>
    </location>
</feature>
<organism evidence="2 3">
    <name type="scientific">Emticicia agri</name>
    <dbReference type="NCBI Taxonomy" id="2492393"/>
    <lineage>
        <taxon>Bacteria</taxon>
        <taxon>Pseudomonadati</taxon>
        <taxon>Bacteroidota</taxon>
        <taxon>Cytophagia</taxon>
        <taxon>Cytophagales</taxon>
        <taxon>Leadbetterellaceae</taxon>
        <taxon>Emticicia</taxon>
    </lineage>
</organism>
<accession>A0A4Q5LXQ4</accession>
<evidence type="ECO:0000313" key="2">
    <source>
        <dbReference type="EMBL" id="RYU94337.1"/>
    </source>
</evidence>
<feature type="signal peptide" evidence="1">
    <location>
        <begin position="1"/>
        <end position="23"/>
    </location>
</feature>
<evidence type="ECO:0000256" key="1">
    <source>
        <dbReference type="SAM" id="SignalP"/>
    </source>
</evidence>
<dbReference type="EMBL" id="SEWF01000027">
    <property type="protein sequence ID" value="RYU94337.1"/>
    <property type="molecule type" value="Genomic_DNA"/>
</dbReference>